<dbReference type="AlphaFoldDB" id="A0A9Q3YQ08"/>
<protein>
    <recommendedName>
        <fullName evidence="5">Secreted protein</fullName>
    </recommendedName>
</protein>
<accession>A0A9Q3YQ08</accession>
<feature type="region of interest" description="Disordered" evidence="1">
    <location>
        <begin position="52"/>
        <end position="99"/>
    </location>
</feature>
<sequence>MKTITGTALAAALLAAFTLWAPALAVADDALDDNVRQRQQFERERVEDLRERTRDQTREHRQIMRERIDRIDQDARQRNDRLREQSQRPFAAPGSVKEH</sequence>
<evidence type="ECO:0000256" key="1">
    <source>
        <dbReference type="SAM" id="MobiDB-lite"/>
    </source>
</evidence>
<proteinExistence type="predicted"/>
<evidence type="ECO:0000256" key="2">
    <source>
        <dbReference type="SAM" id="SignalP"/>
    </source>
</evidence>
<feature type="signal peptide" evidence="2">
    <location>
        <begin position="1"/>
        <end position="27"/>
    </location>
</feature>
<keyword evidence="4" id="KW-1185">Reference proteome</keyword>
<name>A0A9Q3YQ08_9GAMM</name>
<evidence type="ECO:0008006" key="5">
    <source>
        <dbReference type="Google" id="ProtNLM"/>
    </source>
</evidence>
<dbReference type="RefSeq" id="WP_228235180.1">
    <property type="nucleotide sequence ID" value="NZ_ARXL01000155.1"/>
</dbReference>
<reference evidence="3" key="1">
    <citation type="submission" date="2021-10" db="EMBL/GenBank/DDBJ databases">
        <title>The diversity and Nitrogen Metabolism of Culturable Nitrate-Utilizing Bacteria Within the Oxygen Minimum Zone of the Changjiang (Yangtze River)Estuary.</title>
        <authorList>
            <person name="Zhang D."/>
            <person name="Zheng J."/>
            <person name="Liu S."/>
            <person name="He W."/>
        </authorList>
    </citation>
    <scope>NUCLEOTIDE SEQUENCE</scope>
    <source>
        <strain evidence="3">FXH-223</strain>
    </source>
</reference>
<evidence type="ECO:0000313" key="3">
    <source>
        <dbReference type="EMBL" id="MCC4310486.1"/>
    </source>
</evidence>
<organism evidence="3 4">
    <name type="scientific">Alloalcanivorax marinus</name>
    <dbReference type="NCBI Taxonomy" id="1177169"/>
    <lineage>
        <taxon>Bacteria</taxon>
        <taxon>Pseudomonadati</taxon>
        <taxon>Pseudomonadota</taxon>
        <taxon>Gammaproteobacteria</taxon>
        <taxon>Oceanospirillales</taxon>
        <taxon>Alcanivoracaceae</taxon>
        <taxon>Alloalcanivorax</taxon>
    </lineage>
</organism>
<gene>
    <name evidence="3" type="ORF">LL252_18120</name>
</gene>
<feature type="chain" id="PRO_5040419243" description="Secreted protein" evidence="2">
    <location>
        <begin position="28"/>
        <end position="99"/>
    </location>
</feature>
<keyword evidence="2" id="KW-0732">Signal</keyword>
<dbReference type="Proteomes" id="UP001108027">
    <property type="component" value="Unassembled WGS sequence"/>
</dbReference>
<comment type="caution">
    <text evidence="3">The sequence shown here is derived from an EMBL/GenBank/DDBJ whole genome shotgun (WGS) entry which is preliminary data.</text>
</comment>
<dbReference type="EMBL" id="JAJGNA010000040">
    <property type="protein sequence ID" value="MCC4310486.1"/>
    <property type="molecule type" value="Genomic_DNA"/>
</dbReference>
<feature type="compositionally biased region" description="Basic and acidic residues" evidence="1">
    <location>
        <begin position="52"/>
        <end position="86"/>
    </location>
</feature>
<evidence type="ECO:0000313" key="4">
    <source>
        <dbReference type="Proteomes" id="UP001108027"/>
    </source>
</evidence>